<feature type="signal peptide" evidence="2">
    <location>
        <begin position="1"/>
        <end position="18"/>
    </location>
</feature>
<feature type="chain" id="PRO_5014824007" description="Secreted protein" evidence="2">
    <location>
        <begin position="19"/>
        <end position="127"/>
    </location>
</feature>
<dbReference type="EMBL" id="CP012673">
    <property type="protein sequence ID" value="AUX40096.1"/>
    <property type="molecule type" value="Genomic_DNA"/>
</dbReference>
<reference evidence="3 4" key="1">
    <citation type="submission" date="2015-09" db="EMBL/GenBank/DDBJ databases">
        <title>Sorangium comparison.</title>
        <authorList>
            <person name="Zaburannyi N."/>
            <person name="Bunk B."/>
            <person name="Overmann J."/>
            <person name="Mueller R."/>
        </authorList>
    </citation>
    <scope>NUCLEOTIDE SEQUENCE [LARGE SCALE GENOMIC DNA]</scope>
    <source>
        <strain evidence="3 4">So ce26</strain>
    </source>
</reference>
<accession>A0A2L0ELC0</accession>
<sequence length="127" mass="13104">MRHSLILMLLSSLALATAACPSSQQQPAEAPAGAATEAAPATREAASEDSCTDKQPTGDPPVCPTGCIWDSGNRKCIQDRGVIVDQRPELPVRNPDVSPMPAPTVAPTPAPTMNPTPAPTATPKPTK</sequence>
<evidence type="ECO:0000313" key="4">
    <source>
        <dbReference type="Proteomes" id="UP000238348"/>
    </source>
</evidence>
<evidence type="ECO:0008006" key="5">
    <source>
        <dbReference type="Google" id="ProtNLM"/>
    </source>
</evidence>
<feature type="region of interest" description="Disordered" evidence="1">
    <location>
        <begin position="83"/>
        <end position="127"/>
    </location>
</feature>
<dbReference type="Proteomes" id="UP000238348">
    <property type="component" value="Chromosome"/>
</dbReference>
<organism evidence="3 4">
    <name type="scientific">Sorangium cellulosum</name>
    <name type="common">Polyangium cellulosum</name>
    <dbReference type="NCBI Taxonomy" id="56"/>
    <lineage>
        <taxon>Bacteria</taxon>
        <taxon>Pseudomonadati</taxon>
        <taxon>Myxococcota</taxon>
        <taxon>Polyangia</taxon>
        <taxon>Polyangiales</taxon>
        <taxon>Polyangiaceae</taxon>
        <taxon>Sorangium</taxon>
    </lineage>
</organism>
<dbReference type="AlphaFoldDB" id="A0A2L0ELC0"/>
<proteinExistence type="predicted"/>
<keyword evidence="2" id="KW-0732">Signal</keyword>
<protein>
    <recommendedName>
        <fullName evidence="5">Secreted protein</fullName>
    </recommendedName>
</protein>
<evidence type="ECO:0000256" key="1">
    <source>
        <dbReference type="SAM" id="MobiDB-lite"/>
    </source>
</evidence>
<feature type="region of interest" description="Disordered" evidence="1">
    <location>
        <begin position="20"/>
        <end position="64"/>
    </location>
</feature>
<feature type="compositionally biased region" description="Low complexity" evidence="1">
    <location>
        <begin position="20"/>
        <end position="44"/>
    </location>
</feature>
<dbReference type="OrthoDB" id="5526807at2"/>
<name>A0A2L0ELC0_SORCE</name>
<evidence type="ECO:0000313" key="3">
    <source>
        <dbReference type="EMBL" id="AUX40096.1"/>
    </source>
</evidence>
<dbReference type="PROSITE" id="PS51257">
    <property type="entry name" value="PROKAR_LIPOPROTEIN"/>
    <property type="match status" value="1"/>
</dbReference>
<dbReference type="RefSeq" id="WP_159396738.1">
    <property type="nucleotide sequence ID" value="NZ_CP012673.1"/>
</dbReference>
<evidence type="ECO:0000256" key="2">
    <source>
        <dbReference type="SAM" id="SignalP"/>
    </source>
</evidence>
<feature type="compositionally biased region" description="Pro residues" evidence="1">
    <location>
        <begin position="98"/>
        <end position="127"/>
    </location>
</feature>
<gene>
    <name evidence="3" type="ORF">SOCE26_014930</name>
</gene>